<dbReference type="EMBL" id="JACHFD010000001">
    <property type="protein sequence ID" value="MBB5349798.1"/>
    <property type="molecule type" value="Genomic_DNA"/>
</dbReference>
<dbReference type="InterPro" id="IPR031849">
    <property type="entry name" value="DUF5069"/>
</dbReference>
<keyword evidence="3" id="KW-1185">Reference proteome</keyword>
<dbReference type="AlphaFoldDB" id="A0A840V4S6"/>
<evidence type="ECO:0000313" key="2">
    <source>
        <dbReference type="EMBL" id="MBB5349798.1"/>
    </source>
</evidence>
<name>A0A840V4S6_9BACT</name>
<dbReference type="RefSeq" id="WP_184014626.1">
    <property type="nucleotide sequence ID" value="NZ_JACHFD010000001.1"/>
</dbReference>
<evidence type="ECO:0000313" key="3">
    <source>
        <dbReference type="Proteomes" id="UP000557717"/>
    </source>
</evidence>
<sequence>MHWNDQFLDLYSRCVSRYRIGDRDFTGYYNDEDSAFLDAIGCRPREFFDFVEDFCDEDTPSPTTALLVAAVRRDYFHVVMEGKAAEPTVTRDNIPTFGDELAGMVYLPRILAKARAKLRGELDPDLMYGCGGDRKFLREHGDIHPADFLRRVWAAGDDDAKIVDWIGCLKF</sequence>
<feature type="domain" description="DUF5069" evidence="1">
    <location>
        <begin position="99"/>
        <end position="166"/>
    </location>
</feature>
<dbReference type="Proteomes" id="UP000557717">
    <property type="component" value="Unassembled WGS sequence"/>
</dbReference>
<protein>
    <recommendedName>
        <fullName evidence="1">DUF5069 domain-containing protein</fullName>
    </recommendedName>
</protein>
<accession>A0A840V4S6</accession>
<proteinExistence type="predicted"/>
<gene>
    <name evidence="2" type="ORF">HNR46_000019</name>
</gene>
<dbReference type="Pfam" id="PF16798">
    <property type="entry name" value="DUF5069"/>
    <property type="match status" value="1"/>
</dbReference>
<evidence type="ECO:0000259" key="1">
    <source>
        <dbReference type="Pfam" id="PF16798"/>
    </source>
</evidence>
<comment type="caution">
    <text evidence="2">The sequence shown here is derived from an EMBL/GenBank/DDBJ whole genome shotgun (WGS) entry which is preliminary data.</text>
</comment>
<organism evidence="2 3">
    <name type="scientific">Haloferula luteola</name>
    <dbReference type="NCBI Taxonomy" id="595692"/>
    <lineage>
        <taxon>Bacteria</taxon>
        <taxon>Pseudomonadati</taxon>
        <taxon>Verrucomicrobiota</taxon>
        <taxon>Verrucomicrobiia</taxon>
        <taxon>Verrucomicrobiales</taxon>
        <taxon>Verrucomicrobiaceae</taxon>
        <taxon>Haloferula</taxon>
    </lineage>
</organism>
<reference evidence="2 3" key="1">
    <citation type="submission" date="2020-08" db="EMBL/GenBank/DDBJ databases">
        <title>Genomic Encyclopedia of Type Strains, Phase IV (KMG-IV): sequencing the most valuable type-strain genomes for metagenomic binning, comparative biology and taxonomic classification.</title>
        <authorList>
            <person name="Goeker M."/>
        </authorList>
    </citation>
    <scope>NUCLEOTIDE SEQUENCE [LARGE SCALE GENOMIC DNA]</scope>
    <source>
        <strain evidence="2 3">YC6886</strain>
    </source>
</reference>